<name>A0A223KV55_9BACI</name>
<dbReference type="KEGG" id="bcoh:BC6307_19940"/>
<dbReference type="EMBL" id="CP018866">
    <property type="protein sequence ID" value="AST93371.1"/>
    <property type="molecule type" value="Genomic_DNA"/>
</dbReference>
<proteinExistence type="predicted"/>
<keyword evidence="3" id="KW-1185">Reference proteome</keyword>
<feature type="region of interest" description="Disordered" evidence="1">
    <location>
        <begin position="44"/>
        <end position="100"/>
    </location>
</feature>
<dbReference type="AlphaFoldDB" id="A0A223KV55"/>
<evidence type="ECO:0000313" key="2">
    <source>
        <dbReference type="EMBL" id="AST93371.1"/>
    </source>
</evidence>
<sequence length="259" mass="29612">MKNLITIGLLFLLVLNSVGTKTEYEGYSPLTSATKEQTEQVVSTAEVSVNKAEEDTESEQEQAESTVDSTVKEETKESEQDQAESSVDTEEETATETELPNTRAFTGEDGKFYVKNSPTDSEAITVGDTVERVKSVFGEPNYIEQDELYSLEDMLVYEYSTGESTIIRINHQGYADFMMVFSNSPIINENYLQPFKGDIYKISGEYWMYYLLNDVDQSLATYSMENNMYTLKLFSKDHYVEEELQFSLDMAKKIMKDQW</sequence>
<organism evidence="2 3">
    <name type="scientific">Sutcliffiella cohnii</name>
    <dbReference type="NCBI Taxonomy" id="33932"/>
    <lineage>
        <taxon>Bacteria</taxon>
        <taxon>Bacillati</taxon>
        <taxon>Bacillota</taxon>
        <taxon>Bacilli</taxon>
        <taxon>Bacillales</taxon>
        <taxon>Bacillaceae</taxon>
        <taxon>Sutcliffiella</taxon>
    </lineage>
</organism>
<gene>
    <name evidence="2" type="ORF">BC6307_19940</name>
</gene>
<dbReference type="Proteomes" id="UP000215224">
    <property type="component" value="Chromosome"/>
</dbReference>
<reference evidence="2 3" key="1">
    <citation type="submission" date="2016-12" db="EMBL/GenBank/DDBJ databases">
        <title>The whole genome sequencing and assembly of Bacillus cohnii DSM 6307T strain.</title>
        <authorList>
            <person name="Lee Y.-J."/>
            <person name="Yi H."/>
            <person name="Bahn Y.-S."/>
            <person name="Kim J.F."/>
            <person name="Lee D.-W."/>
        </authorList>
    </citation>
    <scope>NUCLEOTIDE SEQUENCE [LARGE SCALE GENOMIC DNA]</scope>
    <source>
        <strain evidence="2 3">DSM 6307</strain>
    </source>
</reference>
<feature type="compositionally biased region" description="Basic and acidic residues" evidence="1">
    <location>
        <begin position="70"/>
        <end position="79"/>
    </location>
</feature>
<evidence type="ECO:0000313" key="3">
    <source>
        <dbReference type="Proteomes" id="UP000215224"/>
    </source>
</evidence>
<protein>
    <submittedName>
        <fullName evidence="2">Uncharacterized protein</fullName>
    </submittedName>
</protein>
<dbReference type="RefSeq" id="WP_066417530.1">
    <property type="nucleotide sequence ID" value="NZ_CP018866.1"/>
</dbReference>
<accession>A0A223KV55</accession>
<evidence type="ECO:0000256" key="1">
    <source>
        <dbReference type="SAM" id="MobiDB-lite"/>
    </source>
</evidence>